<dbReference type="InParanoid" id="W4K8Z5"/>
<accession>W4K8Z5</accession>
<feature type="region of interest" description="Disordered" evidence="1">
    <location>
        <begin position="82"/>
        <end position="106"/>
    </location>
</feature>
<dbReference type="AlphaFoldDB" id="W4K8Z5"/>
<evidence type="ECO:0000256" key="1">
    <source>
        <dbReference type="SAM" id="MobiDB-lite"/>
    </source>
</evidence>
<dbReference type="HOGENOM" id="CLU_2223605_0_0_1"/>
<feature type="compositionally biased region" description="Basic and acidic residues" evidence="1">
    <location>
        <begin position="85"/>
        <end position="96"/>
    </location>
</feature>
<dbReference type="GeneID" id="20665752"/>
<dbReference type="RefSeq" id="XP_009546820.1">
    <property type="nucleotide sequence ID" value="XM_009548525.1"/>
</dbReference>
<name>W4K8Z5_HETIT</name>
<keyword evidence="3" id="KW-1185">Reference proteome</keyword>
<organism evidence="2 3">
    <name type="scientific">Heterobasidion irregulare (strain TC 32-1)</name>
    <dbReference type="NCBI Taxonomy" id="747525"/>
    <lineage>
        <taxon>Eukaryota</taxon>
        <taxon>Fungi</taxon>
        <taxon>Dikarya</taxon>
        <taxon>Basidiomycota</taxon>
        <taxon>Agaricomycotina</taxon>
        <taxon>Agaricomycetes</taxon>
        <taxon>Russulales</taxon>
        <taxon>Bondarzewiaceae</taxon>
        <taxon>Heterobasidion</taxon>
        <taxon>Heterobasidion annosum species complex</taxon>
    </lineage>
</organism>
<proteinExistence type="predicted"/>
<gene>
    <name evidence="2" type="ORF">HETIRDRAFT_101254</name>
</gene>
<reference evidence="2 3" key="1">
    <citation type="journal article" date="2012" name="New Phytol.">
        <title>Insight into trade-off between wood decay and parasitism from the genome of a fungal forest pathogen.</title>
        <authorList>
            <person name="Olson A."/>
            <person name="Aerts A."/>
            <person name="Asiegbu F."/>
            <person name="Belbahri L."/>
            <person name="Bouzid O."/>
            <person name="Broberg A."/>
            <person name="Canback B."/>
            <person name="Coutinho P.M."/>
            <person name="Cullen D."/>
            <person name="Dalman K."/>
            <person name="Deflorio G."/>
            <person name="van Diepen L.T."/>
            <person name="Dunand C."/>
            <person name="Duplessis S."/>
            <person name="Durling M."/>
            <person name="Gonthier P."/>
            <person name="Grimwood J."/>
            <person name="Fossdal C.G."/>
            <person name="Hansson D."/>
            <person name="Henrissat B."/>
            <person name="Hietala A."/>
            <person name="Himmelstrand K."/>
            <person name="Hoffmeister D."/>
            <person name="Hogberg N."/>
            <person name="James T.Y."/>
            <person name="Karlsson M."/>
            <person name="Kohler A."/>
            <person name="Kues U."/>
            <person name="Lee Y.H."/>
            <person name="Lin Y.C."/>
            <person name="Lind M."/>
            <person name="Lindquist E."/>
            <person name="Lombard V."/>
            <person name="Lucas S."/>
            <person name="Lunden K."/>
            <person name="Morin E."/>
            <person name="Murat C."/>
            <person name="Park J."/>
            <person name="Raffaello T."/>
            <person name="Rouze P."/>
            <person name="Salamov A."/>
            <person name="Schmutz J."/>
            <person name="Solheim H."/>
            <person name="Stahlberg J."/>
            <person name="Velez H."/>
            <person name="de Vries R.P."/>
            <person name="Wiebenga A."/>
            <person name="Woodward S."/>
            <person name="Yakovlev I."/>
            <person name="Garbelotto M."/>
            <person name="Martin F."/>
            <person name="Grigoriev I.V."/>
            <person name="Stenlid J."/>
        </authorList>
    </citation>
    <scope>NUCLEOTIDE SEQUENCE [LARGE SCALE GENOMIC DNA]</scope>
    <source>
        <strain evidence="2 3">TC 32-1</strain>
    </source>
</reference>
<sequence length="106" mass="12014">MSFIHPFHAVIVLGIKQGRICGGSQDIDMVRATEELESWASAIQRNEDMTSLKTGRREHHSTVLHDSMRAIRTIFSYEWAANESSAERSEDERSPDESLTSRIHDG</sequence>
<dbReference type="EMBL" id="KI925458">
    <property type="protein sequence ID" value="ETW82287.1"/>
    <property type="molecule type" value="Genomic_DNA"/>
</dbReference>
<evidence type="ECO:0000313" key="3">
    <source>
        <dbReference type="Proteomes" id="UP000030671"/>
    </source>
</evidence>
<protein>
    <submittedName>
        <fullName evidence="2">Uncharacterized protein</fullName>
    </submittedName>
</protein>
<dbReference type="KEGG" id="hir:HETIRDRAFT_101254"/>
<evidence type="ECO:0000313" key="2">
    <source>
        <dbReference type="EMBL" id="ETW82287.1"/>
    </source>
</evidence>
<dbReference type="Proteomes" id="UP000030671">
    <property type="component" value="Unassembled WGS sequence"/>
</dbReference>